<dbReference type="AlphaFoldDB" id="A0A9X4ELI3"/>
<sequence>MIKRIAYILIIVCCIIVTVGFFRYNPTVTYTKKVPASAETVVYINLREIEYNIVLSFLKHPLSQLDFKESSTSKEEEKKATLLDEIEVPNSLFFYTNKQEFEDFFISSPIVVKEKIIEALKEENFTTKNVNKSTVYSKGIISCVLQNNSLQVLLKKHKKAQISPELLSKLNQENYFSENDLIFKQIKNSKQPVAISTLQGDFFEFVIDGSSLRIKGELSEENNLFEPFKVTSVASSILSVSGKLNTELIADKLGENLKKKFKKLTTLSLDSVTNKWDGVVEGNLTSFVEKSDTIVTYEYDDDFNKVEKKDIQKTITPKVTLELQGNDLCDYLKEKEVIKRVDNEDLLTLMPLFTTYSFCKGNGLKFTSEKNQKPTKNIDGNNKFYLLFNVANYQEKDRGIYSLKNKYLDKVKTIQLSVTNNNQLDATVELKNTSKNVFLQMLD</sequence>
<keyword evidence="1" id="KW-0812">Transmembrane</keyword>
<name>A0A9X4ELI3_9FLAO</name>
<evidence type="ECO:0000313" key="2">
    <source>
        <dbReference type="EMBL" id="MDE1205203.1"/>
    </source>
</evidence>
<feature type="transmembrane region" description="Helical" evidence="1">
    <location>
        <begin position="5"/>
        <end position="24"/>
    </location>
</feature>
<dbReference type="EMBL" id="JAIWJY010000001">
    <property type="protein sequence ID" value="MDE1205203.1"/>
    <property type="molecule type" value="Genomic_DNA"/>
</dbReference>
<reference evidence="2" key="1">
    <citation type="submission" date="2021-09" db="EMBL/GenBank/DDBJ databases">
        <authorList>
            <person name="Smyrli M."/>
        </authorList>
    </citation>
    <scope>NUCLEOTIDE SEQUENCE</scope>
    <source>
        <strain evidence="2">LAR25</strain>
    </source>
</reference>
<accession>A0A9X4ELI3</accession>
<keyword evidence="1" id="KW-1133">Transmembrane helix</keyword>
<evidence type="ECO:0000256" key="1">
    <source>
        <dbReference type="SAM" id="Phobius"/>
    </source>
</evidence>
<evidence type="ECO:0008006" key="4">
    <source>
        <dbReference type="Google" id="ProtNLM"/>
    </source>
</evidence>
<dbReference type="RefSeq" id="WP_274638613.1">
    <property type="nucleotide sequence ID" value="NZ_JAIWJY010000001.1"/>
</dbReference>
<organism evidence="2 3">
    <name type="scientific">Tenacibaculum larymnensis</name>
    <dbReference type="NCBI Taxonomy" id="2878201"/>
    <lineage>
        <taxon>Bacteria</taxon>
        <taxon>Pseudomonadati</taxon>
        <taxon>Bacteroidota</taxon>
        <taxon>Flavobacteriia</taxon>
        <taxon>Flavobacteriales</taxon>
        <taxon>Flavobacteriaceae</taxon>
        <taxon>Tenacibaculum</taxon>
    </lineage>
</organism>
<protein>
    <recommendedName>
        <fullName evidence="4">DUF4340 domain-containing protein</fullName>
    </recommendedName>
</protein>
<keyword evidence="3" id="KW-1185">Reference proteome</keyword>
<dbReference type="Proteomes" id="UP001149303">
    <property type="component" value="Unassembled WGS sequence"/>
</dbReference>
<gene>
    <name evidence="2" type="ORF">LCI24_00175</name>
</gene>
<evidence type="ECO:0000313" key="3">
    <source>
        <dbReference type="Proteomes" id="UP001149303"/>
    </source>
</evidence>
<comment type="caution">
    <text evidence="2">The sequence shown here is derived from an EMBL/GenBank/DDBJ whole genome shotgun (WGS) entry which is preliminary data.</text>
</comment>
<keyword evidence="1" id="KW-0472">Membrane</keyword>
<proteinExistence type="predicted"/>